<dbReference type="SUPFAM" id="SSF52540">
    <property type="entry name" value="P-loop containing nucleoside triphosphate hydrolases"/>
    <property type="match status" value="1"/>
</dbReference>
<dbReference type="Gene3D" id="3.40.50.300">
    <property type="entry name" value="P-loop containing nucleotide triphosphate hydrolases"/>
    <property type="match status" value="1"/>
</dbReference>
<dbReference type="GO" id="GO:0005886">
    <property type="term" value="C:plasma membrane"/>
    <property type="evidence" value="ECO:0007669"/>
    <property type="project" value="UniProtKB-SubCell"/>
</dbReference>
<dbReference type="PANTHER" id="PTHR43297:SF2">
    <property type="entry name" value="DIPEPTIDE TRANSPORT ATP-BINDING PROTEIN DPPD"/>
    <property type="match status" value="1"/>
</dbReference>
<comment type="function">
    <text evidence="10">Part of the ABC transporter DppABCDF involved in the uptake of various di/tripeptides. Is also involved in the uptake of phaseolotoxin, a toxic tripeptide inhibiting the enzyme ornithine carbamoyltransferase. Responsible for energy coupling to the transport system.</text>
</comment>
<comment type="subcellular location">
    <subcellularLocation>
        <location evidence="1">Cell inner membrane</location>
        <topology evidence="1">Peripheral membrane protein</topology>
    </subcellularLocation>
</comment>
<evidence type="ECO:0000256" key="10">
    <source>
        <dbReference type="ARBA" id="ARBA00058018"/>
    </source>
</evidence>
<dbReference type="InterPro" id="IPR013563">
    <property type="entry name" value="Oligopep_ABC_C"/>
</dbReference>
<evidence type="ECO:0000313" key="13">
    <source>
        <dbReference type="EMBL" id="MBA6118572.1"/>
    </source>
</evidence>
<comment type="caution">
    <text evidence="13">The sequence shown here is derived from an EMBL/GenBank/DDBJ whole genome shotgun (WGS) entry which is preliminary data.</text>
</comment>
<sequence>MTAMLELRNLHVRIERPSGILHAVRGVDLTVKKGTVHCLVGESGCGKSLTLLSIVGLHGANIRTAADGVDLGGRALDIKDRRQLEAVRGDRIGMIFQDPMTAFNPTLTIGEQLEEIHRKHKKQGRKAARDRAIALLEKVGISSAESRLGQYPHELSGGLRQRAMIAMALMCEPDLLLADEPTTALDVTVQSHVLHLLKQLKDELGLSIVLVTHDLGVVAAIADEVTVMYAGEVVETGTAAELFEQPKHPYTRALFQCIPTLDDLETGRRLETIPGRVPVLDQVLHGCAFYARCALKKETCTVGRIELLATGATGKTRCVEYKPGT</sequence>
<dbReference type="GO" id="GO:0016887">
    <property type="term" value="F:ATP hydrolysis activity"/>
    <property type="evidence" value="ECO:0007669"/>
    <property type="project" value="InterPro"/>
</dbReference>
<keyword evidence="3" id="KW-0813">Transport</keyword>
<dbReference type="PROSITE" id="PS50893">
    <property type="entry name" value="ABC_TRANSPORTER_2"/>
    <property type="match status" value="1"/>
</dbReference>
<dbReference type="GO" id="GO:0015833">
    <property type="term" value="P:peptide transport"/>
    <property type="evidence" value="ECO:0007669"/>
    <property type="project" value="InterPro"/>
</dbReference>
<dbReference type="NCBIfam" id="TIGR01727">
    <property type="entry name" value="oligo_HPY"/>
    <property type="match status" value="1"/>
</dbReference>
<evidence type="ECO:0000256" key="1">
    <source>
        <dbReference type="ARBA" id="ARBA00004417"/>
    </source>
</evidence>
<name>A0A7W2QL55_PSEPU</name>
<dbReference type="Proteomes" id="UP000553948">
    <property type="component" value="Unassembled WGS sequence"/>
</dbReference>
<dbReference type="EMBL" id="JACGDG010000023">
    <property type="protein sequence ID" value="MBA6118572.1"/>
    <property type="molecule type" value="Genomic_DNA"/>
</dbReference>
<keyword evidence="6 13" id="KW-0067">ATP-binding</keyword>
<dbReference type="InterPro" id="IPR050388">
    <property type="entry name" value="ABC_Ni/Peptide_Import"/>
</dbReference>
<evidence type="ECO:0000259" key="12">
    <source>
        <dbReference type="PROSITE" id="PS50893"/>
    </source>
</evidence>
<evidence type="ECO:0000256" key="2">
    <source>
        <dbReference type="ARBA" id="ARBA00005417"/>
    </source>
</evidence>
<evidence type="ECO:0000256" key="4">
    <source>
        <dbReference type="ARBA" id="ARBA00022475"/>
    </source>
</evidence>
<dbReference type="EC" id="7.4.2.9" evidence="8"/>
<evidence type="ECO:0000256" key="3">
    <source>
        <dbReference type="ARBA" id="ARBA00022448"/>
    </source>
</evidence>
<dbReference type="AlphaFoldDB" id="A0A7W2QL55"/>
<dbReference type="InterPro" id="IPR027417">
    <property type="entry name" value="P-loop_NTPase"/>
</dbReference>
<comment type="similarity">
    <text evidence="2">Belongs to the ABC transporter superfamily.</text>
</comment>
<comment type="catalytic activity">
    <reaction evidence="9">
        <text>a dipeptide(out) + ATP + H2O = a dipeptide(in) + ADP + phosphate + H(+)</text>
        <dbReference type="Rhea" id="RHEA:23120"/>
        <dbReference type="ChEBI" id="CHEBI:15377"/>
        <dbReference type="ChEBI" id="CHEBI:15378"/>
        <dbReference type="ChEBI" id="CHEBI:30616"/>
        <dbReference type="ChEBI" id="CHEBI:43474"/>
        <dbReference type="ChEBI" id="CHEBI:90799"/>
        <dbReference type="ChEBI" id="CHEBI:456216"/>
        <dbReference type="EC" id="7.4.2.9"/>
    </reaction>
</comment>
<proteinExistence type="inferred from homology"/>
<dbReference type="GO" id="GO:0055085">
    <property type="term" value="P:transmembrane transport"/>
    <property type="evidence" value="ECO:0007669"/>
    <property type="project" value="UniProtKB-ARBA"/>
</dbReference>
<evidence type="ECO:0000256" key="7">
    <source>
        <dbReference type="ARBA" id="ARBA00023136"/>
    </source>
</evidence>
<dbReference type="SMART" id="SM00382">
    <property type="entry name" value="AAA"/>
    <property type="match status" value="1"/>
</dbReference>
<evidence type="ECO:0000313" key="14">
    <source>
        <dbReference type="Proteomes" id="UP000553948"/>
    </source>
</evidence>
<evidence type="ECO:0000256" key="9">
    <source>
        <dbReference type="ARBA" id="ARBA00047356"/>
    </source>
</evidence>
<dbReference type="RefSeq" id="WP_054901233.1">
    <property type="nucleotide sequence ID" value="NZ_CP060529.1"/>
</dbReference>
<keyword evidence="4" id="KW-1003">Cell membrane</keyword>
<evidence type="ECO:0000256" key="5">
    <source>
        <dbReference type="ARBA" id="ARBA00022741"/>
    </source>
</evidence>
<evidence type="ECO:0000256" key="8">
    <source>
        <dbReference type="ARBA" id="ARBA00038852"/>
    </source>
</evidence>
<feature type="domain" description="ABC transporter" evidence="12">
    <location>
        <begin position="5"/>
        <end position="255"/>
    </location>
</feature>
<organism evidence="13 14">
    <name type="scientific">Pseudomonas putida</name>
    <name type="common">Arthrobacter siderocapsulatus</name>
    <dbReference type="NCBI Taxonomy" id="303"/>
    <lineage>
        <taxon>Bacteria</taxon>
        <taxon>Pseudomonadati</taxon>
        <taxon>Pseudomonadota</taxon>
        <taxon>Gammaproteobacteria</taxon>
        <taxon>Pseudomonadales</taxon>
        <taxon>Pseudomonadaceae</taxon>
        <taxon>Pseudomonas</taxon>
    </lineage>
</organism>
<keyword evidence="5" id="KW-0547">Nucleotide-binding</keyword>
<accession>A0A7W2QL55</accession>
<dbReference type="Pfam" id="PF08352">
    <property type="entry name" value="oligo_HPY"/>
    <property type="match status" value="1"/>
</dbReference>
<dbReference type="InterPro" id="IPR003439">
    <property type="entry name" value="ABC_transporter-like_ATP-bd"/>
</dbReference>
<dbReference type="GO" id="GO:0005524">
    <property type="term" value="F:ATP binding"/>
    <property type="evidence" value="ECO:0007669"/>
    <property type="project" value="UniProtKB-KW"/>
</dbReference>
<dbReference type="InterPro" id="IPR003593">
    <property type="entry name" value="AAA+_ATPase"/>
</dbReference>
<evidence type="ECO:0000256" key="11">
    <source>
        <dbReference type="ARBA" id="ARBA00065473"/>
    </source>
</evidence>
<dbReference type="Pfam" id="PF00005">
    <property type="entry name" value="ABC_tran"/>
    <property type="match status" value="1"/>
</dbReference>
<dbReference type="PANTHER" id="PTHR43297">
    <property type="entry name" value="OLIGOPEPTIDE TRANSPORT ATP-BINDING PROTEIN APPD"/>
    <property type="match status" value="1"/>
</dbReference>
<comment type="subunit">
    <text evidence="11">The complex is composed of two ATP-binding proteins (DppD and DppF), two transmembrane proteins (DppB and DppC) and a solute-binding protein (DppA1-A5). Five orthologous SBPs (DppA1-A5) are present in P.aeruginosa, which increases the substrate specificity of the DppBCDF transporter.</text>
</comment>
<gene>
    <name evidence="13" type="ORF">H4C47_22925</name>
</gene>
<dbReference type="FunFam" id="3.40.50.300:FF:000016">
    <property type="entry name" value="Oligopeptide ABC transporter ATP-binding component"/>
    <property type="match status" value="1"/>
</dbReference>
<dbReference type="CDD" id="cd03257">
    <property type="entry name" value="ABC_NikE_OppD_transporters"/>
    <property type="match status" value="1"/>
</dbReference>
<evidence type="ECO:0000256" key="6">
    <source>
        <dbReference type="ARBA" id="ARBA00022840"/>
    </source>
</evidence>
<keyword evidence="7" id="KW-0472">Membrane</keyword>
<reference evidence="13 14" key="1">
    <citation type="submission" date="2020-07" db="EMBL/GenBank/DDBJ databases">
        <title>Diversity of carbapenemase encoding genes among Pseudomonas putida group clinical isolates in a tertiary Brazilian hospital.</title>
        <authorList>
            <person name="Alberto-Lei F."/>
            <person name="Nodari C.S."/>
            <person name="Streling A.P."/>
            <person name="Paulino J.T."/>
            <person name="Bessa-Neto F.O."/>
            <person name="Cayo R."/>
            <person name="Gales A.C."/>
        </authorList>
    </citation>
    <scope>NUCLEOTIDE SEQUENCE [LARGE SCALE GENOMIC DNA]</scope>
    <source>
        <strain evidence="13 14">12464</strain>
    </source>
</reference>
<protein>
    <recommendedName>
        <fullName evidence="8">ABC-type dipeptide transporter</fullName>
        <ecNumber evidence="8">7.4.2.9</ecNumber>
    </recommendedName>
</protein>